<dbReference type="Proteomes" id="UP000222542">
    <property type="component" value="Unassembled WGS sequence"/>
</dbReference>
<proteinExistence type="predicted"/>
<evidence type="ECO:0008006" key="3">
    <source>
        <dbReference type="Google" id="ProtNLM"/>
    </source>
</evidence>
<keyword evidence="2" id="KW-1185">Reference proteome</keyword>
<name>A0A2G2Y608_CAPAN</name>
<dbReference type="STRING" id="4072.A0A2G2Y608"/>
<dbReference type="OMA" id="YMESPKE"/>
<comment type="caution">
    <text evidence="1">The sequence shown here is derived from an EMBL/GenBank/DDBJ whole genome shotgun (WGS) entry which is preliminary data.</text>
</comment>
<dbReference type="EMBL" id="AYRZ02000012">
    <property type="protein sequence ID" value="PHT65129.1"/>
    <property type="molecule type" value="Genomic_DNA"/>
</dbReference>
<accession>A0A2G2Y608</accession>
<gene>
    <name evidence="1" type="ORF">T459_29554</name>
</gene>
<reference evidence="1 2" key="1">
    <citation type="journal article" date="2014" name="Nat. Genet.">
        <title>Genome sequence of the hot pepper provides insights into the evolution of pungency in Capsicum species.</title>
        <authorList>
            <person name="Kim S."/>
            <person name="Park M."/>
            <person name="Yeom S.I."/>
            <person name="Kim Y.M."/>
            <person name="Lee J.M."/>
            <person name="Lee H.A."/>
            <person name="Seo E."/>
            <person name="Choi J."/>
            <person name="Cheong K."/>
            <person name="Kim K.T."/>
            <person name="Jung K."/>
            <person name="Lee G.W."/>
            <person name="Oh S.K."/>
            <person name="Bae C."/>
            <person name="Kim S.B."/>
            <person name="Lee H.Y."/>
            <person name="Kim S.Y."/>
            <person name="Kim M.S."/>
            <person name="Kang B.C."/>
            <person name="Jo Y.D."/>
            <person name="Yang H.B."/>
            <person name="Jeong H.J."/>
            <person name="Kang W.H."/>
            <person name="Kwon J.K."/>
            <person name="Shin C."/>
            <person name="Lim J.Y."/>
            <person name="Park J.H."/>
            <person name="Huh J.H."/>
            <person name="Kim J.S."/>
            <person name="Kim B.D."/>
            <person name="Cohen O."/>
            <person name="Paran I."/>
            <person name="Suh M.C."/>
            <person name="Lee S.B."/>
            <person name="Kim Y.K."/>
            <person name="Shin Y."/>
            <person name="Noh S.J."/>
            <person name="Park J."/>
            <person name="Seo Y.S."/>
            <person name="Kwon S.Y."/>
            <person name="Kim H.A."/>
            <person name="Park J.M."/>
            <person name="Kim H.J."/>
            <person name="Choi S.B."/>
            <person name="Bosland P.W."/>
            <person name="Reeves G."/>
            <person name="Jo S.H."/>
            <person name="Lee B.W."/>
            <person name="Cho H.T."/>
            <person name="Choi H.S."/>
            <person name="Lee M.S."/>
            <person name="Yu Y."/>
            <person name="Do Choi Y."/>
            <person name="Park B.S."/>
            <person name="van Deynze A."/>
            <person name="Ashrafi H."/>
            <person name="Hill T."/>
            <person name="Kim W.T."/>
            <person name="Pai H.S."/>
            <person name="Ahn H.K."/>
            <person name="Yeam I."/>
            <person name="Giovannoni J.J."/>
            <person name="Rose J.K."/>
            <person name="Sorensen I."/>
            <person name="Lee S.J."/>
            <person name="Kim R.W."/>
            <person name="Choi I.Y."/>
            <person name="Choi B.S."/>
            <person name="Lim J.S."/>
            <person name="Lee Y.H."/>
            <person name="Choi D."/>
        </authorList>
    </citation>
    <scope>NUCLEOTIDE SEQUENCE [LARGE SCALE GENOMIC DNA]</scope>
    <source>
        <strain evidence="2">cv. CM334</strain>
    </source>
</reference>
<dbReference type="Gramene" id="PHT65129">
    <property type="protein sequence ID" value="PHT65129"/>
    <property type="gene ID" value="T459_29554"/>
</dbReference>
<reference evidence="1 2" key="2">
    <citation type="journal article" date="2017" name="Genome Biol.">
        <title>New reference genome sequences of hot pepper reveal the massive evolution of plant disease-resistance genes by retroduplication.</title>
        <authorList>
            <person name="Kim S."/>
            <person name="Park J."/>
            <person name="Yeom S.I."/>
            <person name="Kim Y.M."/>
            <person name="Seo E."/>
            <person name="Kim K.T."/>
            <person name="Kim M.S."/>
            <person name="Lee J.M."/>
            <person name="Cheong K."/>
            <person name="Shin H.S."/>
            <person name="Kim S.B."/>
            <person name="Han K."/>
            <person name="Lee J."/>
            <person name="Park M."/>
            <person name="Lee H.A."/>
            <person name="Lee H.Y."/>
            <person name="Lee Y."/>
            <person name="Oh S."/>
            <person name="Lee J.H."/>
            <person name="Choi E."/>
            <person name="Choi E."/>
            <person name="Lee S.E."/>
            <person name="Jeon J."/>
            <person name="Kim H."/>
            <person name="Choi G."/>
            <person name="Song H."/>
            <person name="Lee J."/>
            <person name="Lee S.C."/>
            <person name="Kwon J.K."/>
            <person name="Lee H.Y."/>
            <person name="Koo N."/>
            <person name="Hong Y."/>
            <person name="Kim R.W."/>
            <person name="Kang W.H."/>
            <person name="Huh J.H."/>
            <person name="Kang B.C."/>
            <person name="Yang T.J."/>
            <person name="Lee Y.H."/>
            <person name="Bennetzen J.L."/>
            <person name="Choi D."/>
        </authorList>
    </citation>
    <scope>NUCLEOTIDE SEQUENCE [LARGE SCALE GENOMIC DNA]</scope>
    <source>
        <strain evidence="2">cv. CM334</strain>
    </source>
</reference>
<dbReference type="PANTHER" id="PTHR11439">
    <property type="entry name" value="GAG-POL-RELATED RETROTRANSPOSON"/>
    <property type="match status" value="1"/>
</dbReference>
<dbReference type="AlphaFoldDB" id="A0A2G2Y608"/>
<sequence length="96" mass="10870">MYLTATSPDNIYSLSLISRYMESPKEVHLLVKKRTSCYLQVTTNYGLFYAKGEKSDLVGFIDSDYAGDLDDRKSTSGYIFMMGLGEILWSSQNQAM</sequence>
<evidence type="ECO:0000313" key="1">
    <source>
        <dbReference type="EMBL" id="PHT65129.1"/>
    </source>
</evidence>
<organism evidence="1 2">
    <name type="scientific">Capsicum annuum</name>
    <name type="common">Capsicum pepper</name>
    <dbReference type="NCBI Taxonomy" id="4072"/>
    <lineage>
        <taxon>Eukaryota</taxon>
        <taxon>Viridiplantae</taxon>
        <taxon>Streptophyta</taxon>
        <taxon>Embryophyta</taxon>
        <taxon>Tracheophyta</taxon>
        <taxon>Spermatophyta</taxon>
        <taxon>Magnoliopsida</taxon>
        <taxon>eudicotyledons</taxon>
        <taxon>Gunneridae</taxon>
        <taxon>Pentapetalae</taxon>
        <taxon>asterids</taxon>
        <taxon>lamiids</taxon>
        <taxon>Solanales</taxon>
        <taxon>Solanaceae</taxon>
        <taxon>Solanoideae</taxon>
        <taxon>Capsiceae</taxon>
        <taxon>Capsicum</taxon>
    </lineage>
</organism>
<protein>
    <recommendedName>
        <fullName evidence="3">Retrovirus-related Pol polyprotein from transposon TNT 1-94</fullName>
    </recommendedName>
</protein>
<evidence type="ECO:0000313" key="2">
    <source>
        <dbReference type="Proteomes" id="UP000222542"/>
    </source>
</evidence>
<dbReference type="PANTHER" id="PTHR11439:SF517">
    <property type="entry name" value="CYSTEINE-RICH RLK (RECEPTOR-LIKE PROTEIN KINASE) 8"/>
    <property type="match status" value="1"/>
</dbReference>